<sequence length="141" mass="15536">MITQLVDAMLSLTALMEEESERLARTPYIRELGEIADAKLRLAGRIEAEVARLKRENPEDWLETLEPEAREKLSDASRALRDASIVNSRILSRQIELSAEMMAAIASEAQRLTGSRSTTYSACGGLYGMDAPAPISVNARL</sequence>
<accession>A0A7X5XYF1</accession>
<keyword evidence="2" id="KW-1185">Reference proteome</keyword>
<gene>
    <name evidence="1" type="ORF">GGR89_001974</name>
</gene>
<comment type="caution">
    <text evidence="1">The sequence shown here is derived from an EMBL/GenBank/DDBJ whole genome shotgun (WGS) entry which is preliminary data.</text>
</comment>
<dbReference type="AlphaFoldDB" id="A0A7X5XYF1"/>
<keyword evidence="1" id="KW-0966">Cell projection</keyword>
<protein>
    <submittedName>
        <fullName evidence="1">Flagellar biosynthesis/type III secretory pathway chaperone</fullName>
    </submittedName>
</protein>
<dbReference type="RefSeq" id="WP_125971894.1">
    <property type="nucleotide sequence ID" value="NZ_BAAADY010000041.1"/>
</dbReference>
<evidence type="ECO:0000313" key="1">
    <source>
        <dbReference type="EMBL" id="NJB97659.1"/>
    </source>
</evidence>
<dbReference type="EMBL" id="JAATJB010000005">
    <property type="protein sequence ID" value="NJB97659.1"/>
    <property type="molecule type" value="Genomic_DNA"/>
</dbReference>
<reference evidence="1 2" key="1">
    <citation type="submission" date="2020-03" db="EMBL/GenBank/DDBJ databases">
        <title>Genomic Encyclopedia of Type Strains, Phase IV (KMG-IV): sequencing the most valuable type-strain genomes for metagenomic binning, comparative biology and taxonomic classification.</title>
        <authorList>
            <person name="Goeker M."/>
        </authorList>
    </citation>
    <scope>NUCLEOTIDE SEQUENCE [LARGE SCALE GENOMIC DNA]</scope>
    <source>
        <strain evidence="1 2">DSM 7225</strain>
    </source>
</reference>
<proteinExistence type="predicted"/>
<evidence type="ECO:0000313" key="2">
    <source>
        <dbReference type="Proteomes" id="UP000531251"/>
    </source>
</evidence>
<keyword evidence="1" id="KW-0969">Cilium</keyword>
<name>A0A7X5XYF1_9SPHN</name>
<keyword evidence="1" id="KW-0282">Flagellum</keyword>
<organism evidence="1 2">
    <name type="scientific">Sphingomonas trueperi</name>
    <dbReference type="NCBI Taxonomy" id="53317"/>
    <lineage>
        <taxon>Bacteria</taxon>
        <taxon>Pseudomonadati</taxon>
        <taxon>Pseudomonadota</taxon>
        <taxon>Alphaproteobacteria</taxon>
        <taxon>Sphingomonadales</taxon>
        <taxon>Sphingomonadaceae</taxon>
        <taxon>Sphingomonas</taxon>
    </lineage>
</organism>
<dbReference type="Proteomes" id="UP000531251">
    <property type="component" value="Unassembled WGS sequence"/>
</dbReference>